<dbReference type="Proteomes" id="UP001304515">
    <property type="component" value="Chromosome"/>
</dbReference>
<protein>
    <submittedName>
        <fullName evidence="3">Pectate lyase</fullName>
        <ecNumber evidence="3">4.2.2.2</ecNumber>
    </submittedName>
</protein>
<dbReference type="GO" id="GO:0030570">
    <property type="term" value="F:pectate lyase activity"/>
    <property type="evidence" value="ECO:0007669"/>
    <property type="project" value="UniProtKB-EC"/>
</dbReference>
<accession>A0AA96EYH2</accession>
<dbReference type="Gene3D" id="1.50.10.20">
    <property type="match status" value="1"/>
</dbReference>
<evidence type="ECO:0000256" key="1">
    <source>
        <dbReference type="SAM" id="SignalP"/>
    </source>
</evidence>
<dbReference type="KEGG" id="fcj:RN605_00255"/>
<dbReference type="EC" id="4.2.2.2" evidence="3"/>
<dbReference type="NCBIfam" id="TIGR02474">
    <property type="entry name" value="pec_lyase"/>
    <property type="match status" value="1"/>
</dbReference>
<dbReference type="Pfam" id="PF09492">
    <property type="entry name" value="Pec_lyase"/>
    <property type="match status" value="1"/>
</dbReference>
<keyword evidence="1" id="KW-0732">Signal</keyword>
<dbReference type="EMBL" id="CP134878">
    <property type="protein sequence ID" value="WNM17750.1"/>
    <property type="molecule type" value="Genomic_DNA"/>
</dbReference>
<dbReference type="RefSeq" id="WP_313321398.1">
    <property type="nucleotide sequence ID" value="NZ_CP134878.1"/>
</dbReference>
<name>A0AA96F2I6_9FLAO</name>
<feature type="chain" id="PRO_5044705310" evidence="1">
    <location>
        <begin position="22"/>
        <end position="358"/>
    </location>
</feature>
<evidence type="ECO:0000313" key="3">
    <source>
        <dbReference type="EMBL" id="WNM21803.1"/>
    </source>
</evidence>
<dbReference type="AlphaFoldDB" id="A0AA96F2I6"/>
<evidence type="ECO:0000313" key="4">
    <source>
        <dbReference type="Proteomes" id="UP001304515"/>
    </source>
</evidence>
<feature type="signal peptide" evidence="1">
    <location>
        <begin position="1"/>
        <end position="21"/>
    </location>
</feature>
<sequence length="358" mass="41389">MKIYKLLFILFFVQSFFAVNAQVHNKKWRNIIESDDKVWFASPEAATIADNVLLYQRNIGGWPKNIQMQNSLSDKEKQELLELKSDPNGCTTDNGATCQEMIFLAKVYKQQPNEKYKDSFLKGLNFLLAAQYENGGWPQFYPLEKGYYTHVTYNDDSMVNILEIFKEIKDKSCFMTIKFSSEIVSKIKTAFDKGIDCILKTQYKQDGVLTSWCAQYDETTLEPAKARAYELPSLSGKESAKIVSLLMSIKNPSKEIINAVESAIAWFEKTKITGIKIESIQNSDGKKDRIVVKDTNAEPLWARFMELDTNKPFFCDRDGIKKETLAEIGYERRNGYAWYTNEPQDVLKKYQKWKNKLK</sequence>
<gene>
    <name evidence="3" type="primary">pelA</name>
    <name evidence="3" type="ORF">RN605_00255</name>
    <name evidence="2" type="ORF">RN608_06955</name>
</gene>
<accession>A0AA96F2I6</accession>
<evidence type="ECO:0000313" key="2">
    <source>
        <dbReference type="EMBL" id="WNM17750.1"/>
    </source>
</evidence>
<organism evidence="3 4">
    <name type="scientific">Flavobacterium capsici</name>
    <dbReference type="NCBI Taxonomy" id="3075618"/>
    <lineage>
        <taxon>Bacteria</taxon>
        <taxon>Pseudomonadati</taxon>
        <taxon>Bacteroidota</taxon>
        <taxon>Flavobacteriia</taxon>
        <taxon>Flavobacteriales</taxon>
        <taxon>Flavobacteriaceae</taxon>
        <taxon>Flavobacterium</taxon>
    </lineage>
</organism>
<dbReference type="InterPro" id="IPR012669">
    <property type="entry name" value="Pectate_lyase"/>
</dbReference>
<keyword evidence="4" id="KW-1185">Reference proteome</keyword>
<keyword evidence="3" id="KW-0456">Lyase</keyword>
<proteinExistence type="predicted"/>
<reference evidence="3 4" key="1">
    <citation type="submission" date="2023-09" db="EMBL/GenBank/DDBJ databases">
        <title>Flavobacterium sp. a novel bacteria isolate from Pepper rhizosphere.</title>
        <authorList>
            <person name="Peng Y."/>
            <person name="Lee J."/>
        </authorList>
    </citation>
    <scope>NUCLEOTIDE SEQUENCE [LARGE SCALE GENOMIC DNA]</scope>
    <source>
        <strain evidence="2">PMR2A8</strain>
        <strain evidence="3 4">PMTSA4</strain>
    </source>
</reference>
<dbReference type="EMBL" id="CP134890">
    <property type="protein sequence ID" value="WNM21803.1"/>
    <property type="molecule type" value="Genomic_DNA"/>
</dbReference>
<dbReference type="SUPFAM" id="SSF81853">
    <property type="entry name" value="Family 10 polysaccharide lyase"/>
    <property type="match status" value="1"/>
</dbReference>